<dbReference type="SUPFAM" id="SSF52540">
    <property type="entry name" value="P-loop containing nucleoside triphosphate hydrolases"/>
    <property type="match status" value="1"/>
</dbReference>
<reference evidence="2" key="1">
    <citation type="submission" date="2023-06" db="EMBL/GenBank/DDBJ databases">
        <authorList>
            <person name="Jiang Y."/>
            <person name="Liu Q."/>
        </authorList>
    </citation>
    <scope>NUCLEOTIDE SEQUENCE</scope>
    <source>
        <strain evidence="2">CGMCC 1.12089</strain>
    </source>
</reference>
<gene>
    <name evidence="2" type="ORF">QTH91_21830</name>
</gene>
<keyword evidence="3" id="KW-1185">Reference proteome</keyword>
<dbReference type="Proteomes" id="UP001174908">
    <property type="component" value="Unassembled WGS sequence"/>
</dbReference>
<dbReference type="PANTHER" id="PTHR39206:SF1">
    <property type="entry name" value="SLL8004 PROTEIN"/>
    <property type="match status" value="1"/>
</dbReference>
<accession>A0ABT7NGR8</accession>
<comment type="caution">
    <text evidence="2">The sequence shown here is derived from an EMBL/GenBank/DDBJ whole genome shotgun (WGS) entry which is preliminary data.</text>
</comment>
<protein>
    <submittedName>
        <fullName evidence="2">Zeta toxin family protein</fullName>
    </submittedName>
</protein>
<dbReference type="Gene3D" id="3.40.50.300">
    <property type="entry name" value="P-loop containing nucleotide triphosphate hydrolases"/>
    <property type="match status" value="1"/>
</dbReference>
<dbReference type="EMBL" id="JASZYV010000006">
    <property type="protein sequence ID" value="MDM0047147.1"/>
    <property type="molecule type" value="Genomic_DNA"/>
</dbReference>
<proteinExistence type="predicted"/>
<feature type="region of interest" description="Disordered" evidence="1">
    <location>
        <begin position="223"/>
        <end position="250"/>
    </location>
</feature>
<name>A0ABT7NGR8_9BURK</name>
<evidence type="ECO:0000256" key="1">
    <source>
        <dbReference type="SAM" id="MobiDB-lite"/>
    </source>
</evidence>
<dbReference type="InterPro" id="IPR027417">
    <property type="entry name" value="P-loop_NTPase"/>
</dbReference>
<sequence length="250" mass="26773">MARAPRAARKARPFIFVLAGVNGAGKSSVGGALLAEHGLTWFNPDTHARELVAALGLPIQEANARAWQQGRTRLEAAMANGQNFAFETTLGANTIPQLLAQAASTHDVVMIYCGLASVEHHLKRVKARVEQGGHDIPTDKIRERWTASRLNLIRLMPHLARLQVFDNSVEVAPGQPIADPVLLLDVQGGLVRFPGPGDAQALRATPEWARPVLQAAFEHQARLGGAATSSAAPDRKPAAKGAPKSRKLLQ</sequence>
<organism evidence="2 3">
    <name type="scientific">Variovorax dokdonensis</name>
    <dbReference type="NCBI Taxonomy" id="344883"/>
    <lineage>
        <taxon>Bacteria</taxon>
        <taxon>Pseudomonadati</taxon>
        <taxon>Pseudomonadota</taxon>
        <taxon>Betaproteobacteria</taxon>
        <taxon>Burkholderiales</taxon>
        <taxon>Comamonadaceae</taxon>
        <taxon>Variovorax</taxon>
    </lineage>
</organism>
<dbReference type="Pfam" id="PF13671">
    <property type="entry name" value="AAA_33"/>
    <property type="match status" value="1"/>
</dbReference>
<evidence type="ECO:0000313" key="3">
    <source>
        <dbReference type="Proteomes" id="UP001174908"/>
    </source>
</evidence>
<dbReference type="RefSeq" id="WP_286662264.1">
    <property type="nucleotide sequence ID" value="NZ_JASZYV010000006.1"/>
</dbReference>
<dbReference type="PANTHER" id="PTHR39206">
    <property type="entry name" value="SLL8004 PROTEIN"/>
    <property type="match status" value="1"/>
</dbReference>
<evidence type="ECO:0000313" key="2">
    <source>
        <dbReference type="EMBL" id="MDM0047147.1"/>
    </source>
</evidence>